<dbReference type="RefSeq" id="WP_013071360.1">
    <property type="nucleotide sequence ID" value="NC_014041.1"/>
</dbReference>
<organism evidence="2 3">
    <name type="scientific">Zunongwangia profunda (strain DSM 18752 / CCTCC AB 206139 / SM-A87)</name>
    <name type="common">Wangia profunda</name>
    <dbReference type="NCBI Taxonomy" id="655815"/>
    <lineage>
        <taxon>Bacteria</taxon>
        <taxon>Pseudomonadati</taxon>
        <taxon>Bacteroidota</taxon>
        <taxon>Flavobacteriia</taxon>
        <taxon>Flavobacteriales</taxon>
        <taxon>Flavobacteriaceae</taxon>
        <taxon>Zunongwangia</taxon>
    </lineage>
</organism>
<dbReference type="HOGENOM" id="CLU_3086464_0_0_10"/>
<dbReference type="STRING" id="655815.ZPR_1932"/>
<evidence type="ECO:0000313" key="3">
    <source>
        <dbReference type="Proteomes" id="UP000001654"/>
    </source>
</evidence>
<gene>
    <name evidence="2" type="ordered locus">ZPR_1932</name>
</gene>
<keyword evidence="1" id="KW-1133">Transmembrane helix</keyword>
<keyword evidence="1" id="KW-0812">Transmembrane</keyword>
<accession>D5B9V9</accession>
<protein>
    <submittedName>
        <fullName evidence="2">Uncharacterized protein</fullName>
    </submittedName>
</protein>
<reference evidence="2 3" key="1">
    <citation type="journal article" date="2010" name="BMC Genomics">
        <title>The complete genome of Zunongwangia profunda SM-A87 reveals its adaptation to the deep-sea environment and ecological role in sedimentary organic nitrogen degradation.</title>
        <authorList>
            <person name="Qin Q.L."/>
            <person name="Zhang X.Y."/>
            <person name="Wang X.M."/>
            <person name="Liu G.M."/>
            <person name="Chen X.L."/>
            <person name="Xie B.B."/>
            <person name="Dang H.Y."/>
            <person name="Zhou B.C."/>
            <person name="Yu J."/>
            <person name="Zhang Y.Z."/>
        </authorList>
    </citation>
    <scope>NUCLEOTIDE SEQUENCE [LARGE SCALE GENOMIC DNA]</scope>
    <source>
        <strain evidence="3">DSM 18752 / CCTCC AB 206139 / SM-A87</strain>
    </source>
</reference>
<dbReference type="AlphaFoldDB" id="D5B9V9"/>
<proteinExistence type="predicted"/>
<evidence type="ECO:0000256" key="1">
    <source>
        <dbReference type="SAM" id="Phobius"/>
    </source>
</evidence>
<dbReference type="EMBL" id="CP001650">
    <property type="protein sequence ID" value="ADF52257.1"/>
    <property type="molecule type" value="Genomic_DNA"/>
</dbReference>
<dbReference type="KEGG" id="zpr:ZPR_1932"/>
<evidence type="ECO:0000313" key="2">
    <source>
        <dbReference type="EMBL" id="ADF52257.1"/>
    </source>
</evidence>
<dbReference type="Proteomes" id="UP000001654">
    <property type="component" value="Chromosome"/>
</dbReference>
<feature type="transmembrane region" description="Helical" evidence="1">
    <location>
        <begin position="12"/>
        <end position="29"/>
    </location>
</feature>
<name>D5B9V9_ZUNPS</name>
<keyword evidence="1" id="KW-0472">Membrane</keyword>
<keyword evidence="3" id="KW-1185">Reference proteome</keyword>
<sequence length="52" mass="6237">MMQKITKRDLKLLLFGFFCYFMLNVVLDWNENSEAFIEGYNDGKAYFIETND</sequence>